<dbReference type="EMBL" id="BAAARY010000003">
    <property type="protein sequence ID" value="GAA2515283.1"/>
    <property type="molecule type" value="Genomic_DNA"/>
</dbReference>
<dbReference type="InterPro" id="IPR011765">
    <property type="entry name" value="Pept_M16_N"/>
</dbReference>
<dbReference type="InterPro" id="IPR011249">
    <property type="entry name" value="Metalloenz_LuxS/M16"/>
</dbReference>
<dbReference type="PANTHER" id="PTHR11851">
    <property type="entry name" value="METALLOPROTEASE"/>
    <property type="match status" value="1"/>
</dbReference>
<dbReference type="InterPro" id="IPR007863">
    <property type="entry name" value="Peptidase_M16_C"/>
</dbReference>
<evidence type="ECO:0000313" key="4">
    <source>
        <dbReference type="Proteomes" id="UP001499978"/>
    </source>
</evidence>
<dbReference type="RefSeq" id="WP_344168812.1">
    <property type="nucleotide sequence ID" value="NZ_BAAARY010000003.1"/>
</dbReference>
<dbReference type="Pfam" id="PF00675">
    <property type="entry name" value="Peptidase_M16"/>
    <property type="match status" value="1"/>
</dbReference>
<evidence type="ECO:0000259" key="1">
    <source>
        <dbReference type="Pfam" id="PF00675"/>
    </source>
</evidence>
<feature type="domain" description="Peptidase M16 C-terminal" evidence="2">
    <location>
        <begin position="192"/>
        <end position="363"/>
    </location>
</feature>
<dbReference type="PANTHER" id="PTHR11851:SF224">
    <property type="entry name" value="PROCESSING PROTEASE"/>
    <property type="match status" value="1"/>
</dbReference>
<evidence type="ECO:0000313" key="3">
    <source>
        <dbReference type="EMBL" id="GAA2515283.1"/>
    </source>
</evidence>
<dbReference type="Gene3D" id="3.30.830.10">
    <property type="entry name" value="Metalloenzyme, LuxS/M16 peptidase-like"/>
    <property type="match status" value="2"/>
</dbReference>
<evidence type="ECO:0000259" key="2">
    <source>
        <dbReference type="Pfam" id="PF05193"/>
    </source>
</evidence>
<keyword evidence="4" id="KW-1185">Reference proteome</keyword>
<dbReference type="InterPro" id="IPR050361">
    <property type="entry name" value="MPP/UQCRC_Complex"/>
</dbReference>
<comment type="caution">
    <text evidence="3">The sequence shown here is derived from an EMBL/GenBank/DDBJ whole genome shotgun (WGS) entry which is preliminary data.</text>
</comment>
<dbReference type="Pfam" id="PF05193">
    <property type="entry name" value="Peptidase_M16_C"/>
    <property type="match status" value="1"/>
</dbReference>
<dbReference type="Proteomes" id="UP001499978">
    <property type="component" value="Unassembled WGS sequence"/>
</dbReference>
<accession>A0ABP6ADT4</accession>
<organism evidence="3 4">
    <name type="scientific">Pilimelia columellifera subsp. columellifera</name>
    <dbReference type="NCBI Taxonomy" id="706583"/>
    <lineage>
        <taxon>Bacteria</taxon>
        <taxon>Bacillati</taxon>
        <taxon>Actinomycetota</taxon>
        <taxon>Actinomycetes</taxon>
        <taxon>Micromonosporales</taxon>
        <taxon>Micromonosporaceae</taxon>
        <taxon>Pilimelia</taxon>
    </lineage>
</organism>
<gene>
    <name evidence="3" type="ORF">GCM10010201_09480</name>
</gene>
<protein>
    <submittedName>
        <fullName evidence="3">Pitrilysin family protein</fullName>
    </submittedName>
</protein>
<feature type="domain" description="Peptidase M16 N-terminal" evidence="1">
    <location>
        <begin position="74"/>
        <end position="178"/>
    </location>
</feature>
<reference evidence="4" key="1">
    <citation type="journal article" date="2019" name="Int. J. Syst. Evol. Microbiol.">
        <title>The Global Catalogue of Microorganisms (GCM) 10K type strain sequencing project: providing services to taxonomists for standard genome sequencing and annotation.</title>
        <authorList>
            <consortium name="The Broad Institute Genomics Platform"/>
            <consortium name="The Broad Institute Genome Sequencing Center for Infectious Disease"/>
            <person name="Wu L."/>
            <person name="Ma J."/>
        </authorList>
    </citation>
    <scope>NUCLEOTIDE SEQUENCE [LARGE SCALE GENOMIC DNA]</scope>
    <source>
        <strain evidence="4">JCM 3367</strain>
    </source>
</reference>
<proteinExistence type="predicted"/>
<dbReference type="SUPFAM" id="SSF63411">
    <property type="entry name" value="LuxS/MPP-like metallohydrolase"/>
    <property type="match status" value="2"/>
</dbReference>
<name>A0ABP6ADT4_9ACTN</name>
<sequence>MSAATLPAPGPARALELPALGPARRLKLPPWAERTLPNGLTVIAVRRPAVPLVELRLRMPFARAPLARSLTLAQALFSGTSGRSAMDIAADLQTVGGGLGSDTDPDWLSVSGNCLASGLPTVLDILAEILSDATYPADEVAAERERLADHIEVALSQPSHLARVALLRRRYGSHPYAEQTPGVDQVRAVGAGHLRKLHADRVAPAGAILTVVGDVRPEKALDQVEAALGGWVNEASVRSTPGVPAVAPQPLLLVDRPGAVQSSMRLALPAVGRSHPDYPALQLANLVFGGYFSSRWVENIREDKGYTYGPNSYIEHNAAGSTLVVAAEVATDVTAPALLETFYELGRLSAVPPAGAELEQARQYALGSLRIGIATQAGLASLVSAYASFGLRLPDLAGYAEAVAAVTPDQVAEAAARYLSPLRALPVLLGDAAAVAGPLAALVPVERDQP</sequence>